<protein>
    <recommendedName>
        <fullName evidence="4">3'(2'),5'-bisphosphate nucleotidase CysQ</fullName>
        <ecNumber evidence="4">3.1.3.7</ecNumber>
    </recommendedName>
    <alternativeName>
        <fullName evidence="4">3'(2'),5-bisphosphonucleoside 3'(2')-phosphohydrolase</fullName>
    </alternativeName>
    <alternativeName>
        <fullName evidence="4">3'-phosphoadenosine 5'-phosphate phosphatase</fullName>
        <shortName evidence="4">PAP phosphatase</shortName>
    </alternativeName>
</protein>
<comment type="subcellular location">
    <subcellularLocation>
        <location evidence="4">Cell membrane</location>
        <topology evidence="4">Peripheral membrane protein</topology>
        <orientation evidence="4">Cytoplasmic side</orientation>
    </subcellularLocation>
</comment>
<evidence type="ECO:0000256" key="3">
    <source>
        <dbReference type="ARBA" id="ARBA00022842"/>
    </source>
</evidence>
<dbReference type="GO" id="GO:0000287">
    <property type="term" value="F:magnesium ion binding"/>
    <property type="evidence" value="ECO:0007669"/>
    <property type="project" value="UniProtKB-UniRule"/>
</dbReference>
<keyword evidence="7" id="KW-1185">Reference proteome</keyword>
<evidence type="ECO:0000256" key="2">
    <source>
        <dbReference type="ARBA" id="ARBA00022723"/>
    </source>
</evidence>
<evidence type="ECO:0000256" key="1">
    <source>
        <dbReference type="ARBA" id="ARBA00001625"/>
    </source>
</evidence>
<dbReference type="EMBL" id="JACHGK010000009">
    <property type="protein sequence ID" value="MBB6446065.1"/>
    <property type="molecule type" value="Genomic_DNA"/>
</dbReference>
<feature type="binding site" evidence="5">
    <location>
        <position position="113"/>
    </location>
    <ligand>
        <name>Mg(2+)</name>
        <dbReference type="ChEBI" id="CHEBI:18420"/>
        <label>1</label>
        <note>catalytic</note>
    </ligand>
</feature>
<feature type="binding site" evidence="4">
    <location>
        <position position="91"/>
    </location>
    <ligand>
        <name>substrate</name>
    </ligand>
</feature>
<feature type="binding site" evidence="4">
    <location>
        <position position="114"/>
    </location>
    <ligand>
        <name>Mg(2+)</name>
        <dbReference type="ChEBI" id="CHEBI:18420"/>
        <label>2</label>
    </ligand>
</feature>
<dbReference type="HAMAP" id="MF_02095">
    <property type="entry name" value="CysQ"/>
    <property type="match status" value="1"/>
</dbReference>
<dbReference type="RefSeq" id="WP_377802048.1">
    <property type="nucleotide sequence ID" value="NZ_JBHLZA010000012.1"/>
</dbReference>
<keyword evidence="4 6" id="KW-0378">Hydrolase</keyword>
<comment type="catalytic activity">
    <reaction evidence="1 4">
        <text>adenosine 3',5'-bisphosphate + H2O = AMP + phosphate</text>
        <dbReference type="Rhea" id="RHEA:10040"/>
        <dbReference type="ChEBI" id="CHEBI:15377"/>
        <dbReference type="ChEBI" id="CHEBI:43474"/>
        <dbReference type="ChEBI" id="CHEBI:58343"/>
        <dbReference type="ChEBI" id="CHEBI:456215"/>
        <dbReference type="EC" id="3.1.3.7"/>
    </reaction>
</comment>
<comment type="cofactor">
    <cofactor evidence="4 5">
        <name>Mg(2+)</name>
        <dbReference type="ChEBI" id="CHEBI:18420"/>
    </cofactor>
</comment>
<feature type="binding site" evidence="4">
    <location>
        <begin position="113"/>
        <end position="116"/>
    </location>
    <ligand>
        <name>substrate</name>
    </ligand>
</feature>
<keyword evidence="2 4" id="KW-0479">Metal-binding</keyword>
<feature type="binding site" evidence="4">
    <location>
        <position position="113"/>
    </location>
    <ligand>
        <name>Mg(2+)</name>
        <dbReference type="ChEBI" id="CHEBI:18420"/>
        <label>1</label>
    </ligand>
</feature>
<name>A0A7X0LW01_9BACI</name>
<proteinExistence type="inferred from homology"/>
<dbReference type="PANTHER" id="PTHR43028:SF5">
    <property type="entry name" value="3'(2'),5'-BISPHOSPHATE NUCLEOTIDASE 1"/>
    <property type="match status" value="1"/>
</dbReference>
<feature type="binding site" evidence="5">
    <location>
        <position position="114"/>
    </location>
    <ligand>
        <name>Mg(2+)</name>
        <dbReference type="ChEBI" id="CHEBI:18420"/>
        <label>1</label>
        <note>catalytic</note>
    </ligand>
</feature>
<dbReference type="EC" id="3.1.3.7" evidence="4"/>
<feature type="binding site" evidence="5">
    <location>
        <position position="111"/>
    </location>
    <ligand>
        <name>Mg(2+)</name>
        <dbReference type="ChEBI" id="CHEBI:18420"/>
        <label>1</label>
        <note>catalytic</note>
    </ligand>
</feature>
<dbReference type="GO" id="GO:0050427">
    <property type="term" value="P:3'-phosphoadenosine 5'-phosphosulfate metabolic process"/>
    <property type="evidence" value="ECO:0007669"/>
    <property type="project" value="TreeGrafter"/>
</dbReference>
<keyword evidence="3 4" id="KW-0460">Magnesium</keyword>
<dbReference type="PROSITE" id="PS00629">
    <property type="entry name" value="IMP_1"/>
    <property type="match status" value="1"/>
</dbReference>
<feature type="binding site" evidence="4">
    <location>
        <position position="253"/>
    </location>
    <ligand>
        <name>substrate</name>
    </ligand>
</feature>
<dbReference type="Gene3D" id="3.30.540.10">
    <property type="entry name" value="Fructose-1,6-Bisphosphatase, subunit A, domain 1"/>
    <property type="match status" value="1"/>
</dbReference>
<dbReference type="Gene3D" id="3.40.190.80">
    <property type="match status" value="1"/>
</dbReference>
<dbReference type="PANTHER" id="PTHR43028">
    <property type="entry name" value="3'(2'),5'-BISPHOSPHATE NUCLEOTIDASE 1"/>
    <property type="match status" value="1"/>
</dbReference>
<comment type="similarity">
    <text evidence="4">Belongs to the inositol monophosphatase superfamily. CysQ family.</text>
</comment>
<feature type="binding site" evidence="4">
    <location>
        <position position="111"/>
    </location>
    <ligand>
        <name>Mg(2+)</name>
        <dbReference type="ChEBI" id="CHEBI:18420"/>
        <label>1</label>
    </ligand>
</feature>
<feature type="binding site" evidence="4">
    <location>
        <position position="91"/>
    </location>
    <ligand>
        <name>Mg(2+)</name>
        <dbReference type="ChEBI" id="CHEBI:18420"/>
        <label>1</label>
    </ligand>
</feature>
<dbReference type="Pfam" id="PF00459">
    <property type="entry name" value="Inositol_P"/>
    <property type="match status" value="1"/>
</dbReference>
<dbReference type="GO" id="GO:0008441">
    <property type="term" value="F:3'(2'),5'-bisphosphate nucleotidase activity"/>
    <property type="evidence" value="ECO:0007669"/>
    <property type="project" value="UniProtKB-UniRule"/>
</dbReference>
<dbReference type="NCBIfam" id="TIGR01331">
    <property type="entry name" value="bisphos_cysQ"/>
    <property type="match status" value="1"/>
</dbReference>
<dbReference type="GO" id="GO:0000103">
    <property type="term" value="P:sulfate assimilation"/>
    <property type="evidence" value="ECO:0007669"/>
    <property type="project" value="TreeGrafter"/>
</dbReference>
<feature type="binding site" evidence="5">
    <location>
        <position position="253"/>
    </location>
    <ligand>
        <name>Mg(2+)</name>
        <dbReference type="ChEBI" id="CHEBI:18420"/>
        <label>1</label>
        <note>catalytic</note>
    </ligand>
</feature>
<evidence type="ECO:0000256" key="5">
    <source>
        <dbReference type="PIRSR" id="PIRSR600760-2"/>
    </source>
</evidence>
<keyword evidence="4" id="KW-1003">Cell membrane</keyword>
<reference evidence="6 7" key="1">
    <citation type="submission" date="2020-08" db="EMBL/GenBank/DDBJ databases">
        <title>Genomic Encyclopedia of Type Strains, Phase IV (KMG-IV): sequencing the most valuable type-strain genomes for metagenomic binning, comparative biology and taxonomic classification.</title>
        <authorList>
            <person name="Goeker M."/>
        </authorList>
    </citation>
    <scope>NUCLEOTIDE SEQUENCE [LARGE SCALE GENOMIC DNA]</scope>
    <source>
        <strain evidence="6 7">DSM 5391</strain>
    </source>
</reference>
<dbReference type="GO" id="GO:0005886">
    <property type="term" value="C:plasma membrane"/>
    <property type="evidence" value="ECO:0007669"/>
    <property type="project" value="UniProtKB-SubCell"/>
</dbReference>
<dbReference type="InterPro" id="IPR000760">
    <property type="entry name" value="Inositol_monophosphatase-like"/>
</dbReference>
<comment type="caution">
    <text evidence="6">The sequence shown here is derived from an EMBL/GenBank/DDBJ whole genome shotgun (WGS) entry which is preliminary data.</text>
</comment>
<evidence type="ECO:0000313" key="6">
    <source>
        <dbReference type="EMBL" id="MBB6446065.1"/>
    </source>
</evidence>
<comment type="function">
    <text evidence="4">Converts adenosine-3',5'-bisphosphate (PAP) to AMP.</text>
</comment>
<dbReference type="Proteomes" id="UP000531594">
    <property type="component" value="Unassembled WGS sequence"/>
</dbReference>
<feature type="binding site" evidence="5">
    <location>
        <position position="91"/>
    </location>
    <ligand>
        <name>Mg(2+)</name>
        <dbReference type="ChEBI" id="CHEBI:18420"/>
        <label>1</label>
        <note>catalytic</note>
    </ligand>
</feature>
<dbReference type="SUPFAM" id="SSF56655">
    <property type="entry name" value="Carbohydrate phosphatase"/>
    <property type="match status" value="1"/>
</dbReference>
<gene>
    <name evidence="4" type="primary">cysQ</name>
    <name evidence="6" type="ORF">HNR53_002715</name>
</gene>
<evidence type="ECO:0000256" key="4">
    <source>
        <dbReference type="HAMAP-Rule" id="MF_02095"/>
    </source>
</evidence>
<accession>A0A7X0LW01</accession>
<dbReference type="AlphaFoldDB" id="A0A7X0LW01"/>
<organism evidence="6 7">
    <name type="scientific">Bacillus benzoevorans</name>
    <dbReference type="NCBI Taxonomy" id="1456"/>
    <lineage>
        <taxon>Bacteria</taxon>
        <taxon>Bacillati</taxon>
        <taxon>Bacillota</taxon>
        <taxon>Bacilli</taxon>
        <taxon>Bacillales</taxon>
        <taxon>Bacillaceae</taxon>
        <taxon>Bacillus</taxon>
    </lineage>
</organism>
<sequence length="298" mass="33851">MWNKRVTGTTLILDGIEHLLEEIYMYENIKLTDLVQISMAAGERILEVYGSDFEVENKEDNSPLTLADKRSNAEIIQQLNHFYPHIPVLSEEVKAVDYQERKQWDCLWIVDPLDGTKEFVKRNGEFTVNIALVCKGTPVIGVIYAPVLDRLYFAKKGVGAFKLEQAKNFNKMNNDNELLEAALRLPYLDNKDKKYVVASRSHMSPETEAYVNRVKEKYGETEVTSIGSSLKLCLVAEGKADVYPRFAPTMEWDTAAGQTIVEQSGGKIVKTADNQPLEYNKENLLNPWFIAMREGFGI</sequence>
<dbReference type="InterPro" id="IPR020583">
    <property type="entry name" value="Inositol_monoP_metal-BS"/>
</dbReference>
<dbReference type="CDD" id="cd01638">
    <property type="entry name" value="CysQ"/>
    <property type="match status" value="1"/>
</dbReference>
<evidence type="ECO:0000313" key="7">
    <source>
        <dbReference type="Proteomes" id="UP000531594"/>
    </source>
</evidence>
<dbReference type="InterPro" id="IPR050725">
    <property type="entry name" value="CysQ/Inositol_MonoPase"/>
</dbReference>
<dbReference type="FunFam" id="3.40.190.80:FF:000005">
    <property type="entry name" value="3'(2'),5'-bisphosphate nucleotidase CysQ"/>
    <property type="match status" value="1"/>
</dbReference>
<feature type="binding site" evidence="4">
    <location>
        <position position="111"/>
    </location>
    <ligand>
        <name>Mg(2+)</name>
        <dbReference type="ChEBI" id="CHEBI:18420"/>
        <label>2</label>
    </ligand>
</feature>
<dbReference type="PRINTS" id="PR00377">
    <property type="entry name" value="IMPHPHTASES"/>
</dbReference>
<dbReference type="InterPro" id="IPR006240">
    <property type="entry name" value="CysQ"/>
</dbReference>
<feature type="binding site" evidence="4">
    <location>
        <position position="253"/>
    </location>
    <ligand>
        <name>Mg(2+)</name>
        <dbReference type="ChEBI" id="CHEBI:18420"/>
        <label>2</label>
    </ligand>
</feature>
<keyword evidence="4" id="KW-0472">Membrane</keyword>